<evidence type="ECO:0000256" key="11">
    <source>
        <dbReference type="SAM" id="Phobius"/>
    </source>
</evidence>
<evidence type="ECO:0000259" key="12">
    <source>
        <dbReference type="Pfam" id="PF13231"/>
    </source>
</evidence>
<feature type="transmembrane region" description="Helical" evidence="11">
    <location>
        <begin position="155"/>
        <end position="173"/>
    </location>
</feature>
<dbReference type="Gene3D" id="1.50.10.10">
    <property type="match status" value="1"/>
</dbReference>
<dbReference type="Proteomes" id="UP001172728">
    <property type="component" value="Unassembled WGS sequence"/>
</dbReference>
<feature type="transmembrane region" description="Helical" evidence="11">
    <location>
        <begin position="21"/>
        <end position="39"/>
    </location>
</feature>
<dbReference type="PANTHER" id="PTHR33908:SF11">
    <property type="entry name" value="MEMBRANE PROTEIN"/>
    <property type="match status" value="1"/>
</dbReference>
<comment type="subcellular location">
    <subcellularLocation>
        <location evidence="1">Cell membrane</location>
        <topology evidence="1">Multi-pass membrane protein</topology>
    </subcellularLocation>
</comment>
<comment type="caution">
    <text evidence="13">The sequence shown here is derived from an EMBL/GenBank/DDBJ whole genome shotgun (WGS) entry which is preliminary data.</text>
</comment>
<organism evidence="13 14">
    <name type="scientific">Demequina litoralis</name>
    <dbReference type="NCBI Taxonomy" id="3051660"/>
    <lineage>
        <taxon>Bacteria</taxon>
        <taxon>Bacillati</taxon>
        <taxon>Actinomycetota</taxon>
        <taxon>Actinomycetes</taxon>
        <taxon>Micrococcales</taxon>
        <taxon>Demequinaceae</taxon>
        <taxon>Demequina</taxon>
    </lineage>
</organism>
<keyword evidence="5" id="KW-0808">Transferase</keyword>
<dbReference type="InterPro" id="IPR008928">
    <property type="entry name" value="6-hairpin_glycosidase_sf"/>
</dbReference>
<name>A0ABT8G5E4_9MICO</name>
<dbReference type="SUPFAM" id="SSF48208">
    <property type="entry name" value="Six-hairpin glycosidases"/>
    <property type="match status" value="1"/>
</dbReference>
<dbReference type="InterPro" id="IPR012341">
    <property type="entry name" value="6hp_glycosidase-like_sf"/>
</dbReference>
<proteinExistence type="inferred from homology"/>
<dbReference type="EMBL" id="JAUHPW010000001">
    <property type="protein sequence ID" value="MDN4474358.1"/>
    <property type="molecule type" value="Genomic_DNA"/>
</dbReference>
<dbReference type="Pfam" id="PF01270">
    <property type="entry name" value="Glyco_hydro_8"/>
    <property type="match status" value="1"/>
</dbReference>
<keyword evidence="3" id="KW-1003">Cell membrane</keyword>
<protein>
    <submittedName>
        <fullName evidence="13">Glycosyl hydrolase family 8</fullName>
    </submittedName>
</protein>
<dbReference type="InterPro" id="IPR050297">
    <property type="entry name" value="LipidA_mod_glycosyltrf_83"/>
</dbReference>
<evidence type="ECO:0000256" key="4">
    <source>
        <dbReference type="ARBA" id="ARBA00022676"/>
    </source>
</evidence>
<dbReference type="RefSeq" id="WP_301130781.1">
    <property type="nucleotide sequence ID" value="NZ_JAUHPW010000001.1"/>
</dbReference>
<evidence type="ECO:0000256" key="8">
    <source>
        <dbReference type="ARBA" id="ARBA00022989"/>
    </source>
</evidence>
<evidence type="ECO:0000313" key="13">
    <source>
        <dbReference type="EMBL" id="MDN4474358.1"/>
    </source>
</evidence>
<feature type="transmembrane region" description="Helical" evidence="11">
    <location>
        <begin position="185"/>
        <end position="210"/>
    </location>
</feature>
<reference evidence="13" key="1">
    <citation type="submission" date="2023-06" db="EMBL/GenBank/DDBJ databases">
        <title>Sysu t00192.</title>
        <authorList>
            <person name="Gao L."/>
            <person name="Fang B.-Z."/>
            <person name="Li W.-J."/>
        </authorList>
    </citation>
    <scope>NUCLEOTIDE SEQUENCE</scope>
    <source>
        <strain evidence="13">SYSU T00192</strain>
    </source>
</reference>
<dbReference type="PANTHER" id="PTHR33908">
    <property type="entry name" value="MANNOSYLTRANSFERASE YKCB-RELATED"/>
    <property type="match status" value="1"/>
</dbReference>
<comment type="similarity">
    <text evidence="2">Belongs to the glycosyl hydrolase 8 (cellulase D) family.</text>
</comment>
<evidence type="ECO:0000256" key="7">
    <source>
        <dbReference type="ARBA" id="ARBA00022801"/>
    </source>
</evidence>
<feature type="transmembrane region" description="Helical" evidence="11">
    <location>
        <begin position="129"/>
        <end position="148"/>
    </location>
</feature>
<dbReference type="GO" id="GO:0016787">
    <property type="term" value="F:hydrolase activity"/>
    <property type="evidence" value="ECO:0007669"/>
    <property type="project" value="UniProtKB-KW"/>
</dbReference>
<feature type="transmembrane region" description="Helical" evidence="11">
    <location>
        <begin position="375"/>
        <end position="395"/>
    </location>
</feature>
<feature type="transmembrane region" description="Helical" evidence="11">
    <location>
        <begin position="222"/>
        <end position="242"/>
    </location>
</feature>
<feature type="transmembrane region" description="Helical" evidence="11">
    <location>
        <begin position="349"/>
        <end position="368"/>
    </location>
</feature>
<evidence type="ECO:0000313" key="14">
    <source>
        <dbReference type="Proteomes" id="UP001172728"/>
    </source>
</evidence>
<keyword evidence="4" id="KW-0328">Glycosyltransferase</keyword>
<dbReference type="Pfam" id="PF13231">
    <property type="entry name" value="PMT_2"/>
    <property type="match status" value="1"/>
</dbReference>
<feature type="domain" description="Glycosyltransferase RgtA/B/C/D-like" evidence="12">
    <location>
        <begin position="93"/>
        <end position="236"/>
    </location>
</feature>
<dbReference type="InterPro" id="IPR002037">
    <property type="entry name" value="Glyco_hydro_8"/>
</dbReference>
<keyword evidence="10" id="KW-0326">Glycosidase</keyword>
<evidence type="ECO:0000256" key="5">
    <source>
        <dbReference type="ARBA" id="ARBA00022679"/>
    </source>
</evidence>
<keyword evidence="8 11" id="KW-1133">Transmembrane helix</keyword>
<evidence type="ECO:0000256" key="10">
    <source>
        <dbReference type="ARBA" id="ARBA00023295"/>
    </source>
</evidence>
<keyword evidence="6 11" id="KW-0812">Transmembrane</keyword>
<evidence type="ECO:0000256" key="1">
    <source>
        <dbReference type="ARBA" id="ARBA00004651"/>
    </source>
</evidence>
<evidence type="ECO:0000256" key="2">
    <source>
        <dbReference type="ARBA" id="ARBA00009209"/>
    </source>
</evidence>
<keyword evidence="9 11" id="KW-0472">Membrane</keyword>
<keyword evidence="14" id="KW-1185">Reference proteome</keyword>
<feature type="transmembrane region" description="Helical" evidence="11">
    <location>
        <begin position="106"/>
        <end position="123"/>
    </location>
</feature>
<evidence type="ECO:0000256" key="9">
    <source>
        <dbReference type="ARBA" id="ARBA00023136"/>
    </source>
</evidence>
<evidence type="ECO:0000256" key="6">
    <source>
        <dbReference type="ARBA" id="ARBA00022692"/>
    </source>
</evidence>
<feature type="transmembrane region" description="Helical" evidence="11">
    <location>
        <begin position="298"/>
        <end position="316"/>
    </location>
</feature>
<keyword evidence="7 13" id="KW-0378">Hydrolase</keyword>
<accession>A0ABT8G5E4</accession>
<gene>
    <name evidence="13" type="ORF">QQX09_00660</name>
</gene>
<sequence length="863" mass="94565">MTTLAVRPIRAHAKPRASRRTEVVLVVAVLVVSAVLHAWNMFGYPYFENDEATYLSRGWAFITEGQLDVNTYRYDHAPLGWMGIGGWLGATGGGALFGGMLEAGRVLMLLVHVANTFLVYLVGKRLTHGRITAGMIAALVFALSPLGIYFQRRVLLDNLMVLWVLLAILLLVRRPLTLGRTIGSGIAFGVAVLTKLNAAFFGIGFLVLLWAGAAGPQRKHAVLHWLASAGGTVLLFFVYAMLNDELLPAPVDADGVPARVSLVDTFGLQLGRGDFAWPWEAESSFQLAVGSWLVKDQFTMVIGAGATLALLAMMVLRRFRDAGTVAVVVFILSYCLFLARGGIVIDLYVVPALPFLALAVGILVARITEIAPPGALRPVIGSAAAVAIVAGYVMVADQKHLVTDETANQVAAVEWIEQEVDPDAVIAADNYVYPELAQEGGYSGTMYFFNAEYDPELRESYADDWRDIEYLVLTHEVLDQIAQGTVPRMAEVLAHSELVASYTSGSSSFIDLDARISTNGDWVQVWRTKSRNEIVLQDAWERFRDDWLVSYGQVLEDEPGTTTSLDQALALEQALAQDDQAAFRGIWAWTTDHLRHREADSLASWQWITDELGDGELASPDTVCAADQRFIGLLLDAADAWELGGLRAEASDIADDWWSRCTFTVDGLRLVDSSADGSVDDQLVNPSYFDPVLYRRLAEELPDHDWQRLVDDGYAFLGRVADERGTVPNWVVLTQDGELERASRLTGAGADRFGEDTLRLVPTLLREELAGEERASDILDTLVPQLVSYAADSPGLPAGSTLAMVAQVRDIGYDPAALYRTQVASQIDPDTGTWDSTLADFAWTYSWHRFQRSLPTDVTVPLA</sequence>
<evidence type="ECO:0000256" key="3">
    <source>
        <dbReference type="ARBA" id="ARBA00022475"/>
    </source>
</evidence>
<feature type="transmembrane region" description="Helical" evidence="11">
    <location>
        <begin position="79"/>
        <end position="99"/>
    </location>
</feature>
<dbReference type="InterPro" id="IPR038731">
    <property type="entry name" value="RgtA/B/C-like"/>
</dbReference>
<feature type="transmembrane region" description="Helical" evidence="11">
    <location>
        <begin position="323"/>
        <end position="343"/>
    </location>
</feature>